<keyword evidence="2" id="KW-0408">Iron</keyword>
<keyword evidence="3" id="KW-0411">Iron-sulfur</keyword>
<reference evidence="6" key="1">
    <citation type="submission" date="2017-06" db="EMBL/GenBank/DDBJ databases">
        <authorList>
            <person name="Cremers G."/>
        </authorList>
    </citation>
    <scope>NUCLEOTIDE SEQUENCE [LARGE SCALE GENOMIC DNA]</scope>
</reference>
<dbReference type="Gene3D" id="2.40.40.20">
    <property type="match status" value="1"/>
</dbReference>
<dbReference type="GO" id="GO:0016491">
    <property type="term" value="F:oxidoreductase activity"/>
    <property type="evidence" value="ECO:0007669"/>
    <property type="project" value="InterPro"/>
</dbReference>
<dbReference type="STRING" id="1392998.ANME2D_03460"/>
<gene>
    <name evidence="5" type="ORF">MNV_560081</name>
</gene>
<dbReference type="PANTHER" id="PTHR43742">
    <property type="entry name" value="TRIMETHYLAMINE-N-OXIDE REDUCTASE"/>
    <property type="match status" value="1"/>
</dbReference>
<dbReference type="Gene3D" id="3.40.228.10">
    <property type="entry name" value="Dimethylsulfoxide Reductase, domain 2"/>
    <property type="match status" value="1"/>
</dbReference>
<evidence type="ECO:0000259" key="4">
    <source>
        <dbReference type="PROSITE" id="PS51669"/>
    </source>
</evidence>
<dbReference type="PROSITE" id="PS51669">
    <property type="entry name" value="4FE4S_MOW_BIS_MGD"/>
    <property type="match status" value="1"/>
</dbReference>
<feature type="domain" description="4Fe-4S Mo/W bis-MGD-type" evidence="4">
    <location>
        <begin position="73"/>
        <end position="142"/>
    </location>
</feature>
<proteinExistence type="predicted"/>
<accession>A0A284VRW9</accession>
<keyword evidence="6" id="KW-1185">Reference proteome</keyword>
<dbReference type="InterPro" id="IPR050612">
    <property type="entry name" value="Prok_Mopterin_Oxidored"/>
</dbReference>
<dbReference type="InterPro" id="IPR006311">
    <property type="entry name" value="TAT_signal"/>
</dbReference>
<dbReference type="PANTHER" id="PTHR43742:SF6">
    <property type="entry name" value="OXIDOREDUCTASE YYAE-RELATED"/>
    <property type="match status" value="1"/>
</dbReference>
<organism evidence="5 6">
    <name type="scientific">Candidatus Methanoperedens nitratireducens</name>
    <dbReference type="NCBI Taxonomy" id="1392998"/>
    <lineage>
        <taxon>Archaea</taxon>
        <taxon>Methanobacteriati</taxon>
        <taxon>Methanobacteriota</taxon>
        <taxon>Stenosarchaea group</taxon>
        <taxon>Methanomicrobia</taxon>
        <taxon>Methanosarcinales</taxon>
        <taxon>ANME-2 cluster</taxon>
        <taxon>Candidatus Methanoperedentaceae</taxon>
        <taxon>Candidatus Methanoperedens</taxon>
    </lineage>
</organism>
<dbReference type="InterPro" id="IPR006963">
    <property type="entry name" value="Mopterin_OxRdtase_4Fe-4S_dom"/>
</dbReference>
<dbReference type="GO" id="GO:0046872">
    <property type="term" value="F:metal ion binding"/>
    <property type="evidence" value="ECO:0007669"/>
    <property type="project" value="UniProtKB-KW"/>
</dbReference>
<sequence length="1154" mass="131340">MSSEIDTCRSTPMDQEKVTRRGFVKTSLAAIAALSLSRPVLASLKFIPEIDNPLDFYPARDWEKIYRDQFKYDYTSHFLCAPNDTHNCLLRGYVKNDIITRIGPSYGYGKARDIYGNQASHRWDPRLCQKGLVMVRKIYGPRRVKYPMVREGFKKWVDDGFPRDGNGKMPEKYQNRGKEPFLRVTFEEASEIVAKSMKDIATAYSGKAGAELLKKQGYDDSMIEAVQGAGTQTLKLRGGMAFLGATRLFGLYRFANSLALLDDNIRKVGKEKALGGRGFDSYSWHTDLPPGHTMTAGHQTIDFDLSTVENANLVICWGMNWISTKMPDGHWLTEARLKGTNVVTVACEYQSTSNKADNVIMIRPGSDGAFALGLANIIIQEKLYDVDFVKGHTDLPLLVRMDTLKLLKPQDIIKDYKPRELKDTLVLKPGEEALPNTEQDRQIAKEKLRNEWGDFLAWDSDTNQVEVVTRDDAASAKNFTLEGEFEVSTTDGKKVKVRPVFDLMKEHASHFTPQVVSDICRVDEDAVAWLAREIARNKSKTLVPVGMGPNHFYQGDLSARAIFLVCALTRNIGFHGGNIGSFSGNYRGAYFNGLPYYIAEDPFDIELDPAKTPRHKDFYKYESAHYYNYGERPLRVGNKLFTGKSHIPTPTKFFWFNNGNSILGNLKWHHDFVMNTLPKIECMVVNDWWWTASCEYADVVFAVDSWAELKFPDMTAAVTNPFLSIYPRTPIKRVHDTLGDIEVLAEVGKALAKITGDTRFTDYWKFIHDGKVEVYLQRIIDHSSTLKGYRIEELEANAKEGIPALVMLRTYPKTMGWEQSNDKRPHYTKSGRLEFYRDEDEFIEHGENIPVYREPIDSTFYEPNVIVCGATDLIRPKGPEEYGLSRDDLSCEVRQVRNVVIQPANVTKTTHPRRKDGFSLIYITPKYRHGAHTTPVDIDLMSLWFGPFGDVHRRDKRMPWVGEGYIDLNPEDAKELGIEDGDYVYIDADPEDRPFRGWQNKPEDYRVHRAMMRARYYMGIPRGIARSWHNMYVATYGSVKGHETNPDKLARNPDTGYQAMFRYGSHQSATRAWLKPTLMTDSLARKNYFGQEMGKGFAADVYCVVGAPKESFVKATKAEQGGVEHALWRPAQLGFRPGYESETMKKFIQGGFSL</sequence>
<dbReference type="Proteomes" id="UP000218615">
    <property type="component" value="Unassembled WGS sequence"/>
</dbReference>
<evidence type="ECO:0000256" key="2">
    <source>
        <dbReference type="ARBA" id="ARBA00023004"/>
    </source>
</evidence>
<dbReference type="InterPro" id="IPR009010">
    <property type="entry name" value="Asp_de-COase-like_dom_sf"/>
</dbReference>
<evidence type="ECO:0000313" key="5">
    <source>
        <dbReference type="EMBL" id="SNQ62035.1"/>
    </source>
</evidence>
<dbReference type="EMBL" id="FZMP01000203">
    <property type="protein sequence ID" value="SNQ62035.1"/>
    <property type="molecule type" value="Genomic_DNA"/>
</dbReference>
<evidence type="ECO:0000256" key="1">
    <source>
        <dbReference type="ARBA" id="ARBA00022723"/>
    </source>
</evidence>
<dbReference type="InterPro" id="IPR006656">
    <property type="entry name" value="Mopterin_OxRdtase"/>
</dbReference>
<dbReference type="GO" id="GO:0051536">
    <property type="term" value="F:iron-sulfur cluster binding"/>
    <property type="evidence" value="ECO:0007669"/>
    <property type="project" value="UniProtKB-KW"/>
</dbReference>
<dbReference type="Pfam" id="PF00384">
    <property type="entry name" value="Molybdopterin"/>
    <property type="match status" value="1"/>
</dbReference>
<dbReference type="SUPFAM" id="SSF53706">
    <property type="entry name" value="Formate dehydrogenase/DMSO reductase, domains 1-3"/>
    <property type="match status" value="1"/>
</dbReference>
<dbReference type="PROSITE" id="PS51318">
    <property type="entry name" value="TAT"/>
    <property type="match status" value="1"/>
</dbReference>
<dbReference type="Gene3D" id="3.40.50.740">
    <property type="match status" value="1"/>
</dbReference>
<protein>
    <submittedName>
        <fullName evidence="5">Nitrite oxidoreductase/nitrate reductase alpha subunit</fullName>
    </submittedName>
</protein>
<dbReference type="SUPFAM" id="SSF50692">
    <property type="entry name" value="ADC-like"/>
    <property type="match status" value="1"/>
</dbReference>
<dbReference type="Gene3D" id="3.40.50.12440">
    <property type="match status" value="2"/>
</dbReference>
<evidence type="ECO:0000256" key="3">
    <source>
        <dbReference type="ARBA" id="ARBA00023014"/>
    </source>
</evidence>
<name>A0A284VRW9_9EURY</name>
<evidence type="ECO:0000313" key="6">
    <source>
        <dbReference type="Proteomes" id="UP000218615"/>
    </source>
</evidence>
<dbReference type="AlphaFoldDB" id="A0A284VRW9"/>
<keyword evidence="1" id="KW-0479">Metal-binding</keyword>